<feature type="domain" description="TNFR-Cys" evidence="11">
    <location>
        <begin position="242"/>
        <end position="282"/>
    </location>
</feature>
<keyword evidence="8" id="KW-0812">Transmembrane</keyword>
<organism evidence="12">
    <name type="scientific">Dermatophagoides farinae</name>
    <name type="common">American house dust mite</name>
    <dbReference type="NCBI Taxonomy" id="6954"/>
    <lineage>
        <taxon>Eukaryota</taxon>
        <taxon>Metazoa</taxon>
        <taxon>Ecdysozoa</taxon>
        <taxon>Arthropoda</taxon>
        <taxon>Chelicerata</taxon>
        <taxon>Arachnida</taxon>
        <taxon>Acari</taxon>
        <taxon>Acariformes</taxon>
        <taxon>Sarcoptiformes</taxon>
        <taxon>Astigmata</taxon>
        <taxon>Psoroptidia</taxon>
        <taxon>Analgoidea</taxon>
        <taxon>Pyroglyphidae</taxon>
        <taxon>Dermatophagoidinae</taxon>
        <taxon>Dermatophagoides</taxon>
    </lineage>
</organism>
<comment type="caution">
    <text evidence="6">Lacks conserved residue(s) required for the propagation of feature annotation.</text>
</comment>
<dbReference type="InterPro" id="IPR001368">
    <property type="entry name" value="TNFR/NGFR_Cys_rich_reg"/>
</dbReference>
<feature type="domain" description="TNFR-Cys" evidence="11">
    <location>
        <begin position="161"/>
        <end position="201"/>
    </location>
</feature>
<feature type="repeat" description="TNFR-Cys" evidence="6">
    <location>
        <begin position="161"/>
        <end position="201"/>
    </location>
</feature>
<evidence type="ECO:0000256" key="1">
    <source>
        <dbReference type="ARBA" id="ARBA00022703"/>
    </source>
</evidence>
<reference evidence="12" key="2">
    <citation type="journal article" date="2021" name="World Allergy Organ. J.">
        <title>Chromosome-level assembly of Dermatophagoides farinae genome and transcriptome reveals two novel allergens Der f 37 and Der f 39.</title>
        <authorList>
            <person name="Chen J."/>
            <person name="Cai Z."/>
            <person name="Fan D."/>
            <person name="Hu J."/>
            <person name="Hou Y."/>
            <person name="He Y."/>
            <person name="Zhang Z."/>
            <person name="Zhao Z."/>
            <person name="Gao P."/>
            <person name="Hu W."/>
            <person name="Sun J."/>
            <person name="Li J."/>
            <person name="Ji K."/>
        </authorList>
    </citation>
    <scope>NUCLEOTIDE SEQUENCE</scope>
    <source>
        <strain evidence="12">JKM2019</strain>
    </source>
</reference>
<dbReference type="Gene3D" id="1.10.533.10">
    <property type="entry name" value="Death Domain, Fas"/>
    <property type="match status" value="1"/>
</dbReference>
<feature type="repeat" description="TNFR-Cys" evidence="6">
    <location>
        <begin position="202"/>
        <end position="240"/>
    </location>
</feature>
<dbReference type="PANTHER" id="PTHR46605">
    <property type="entry name" value="TUMOR NECROSIS FACTOR RECEPTOR"/>
    <property type="match status" value="1"/>
</dbReference>
<dbReference type="PROSITE" id="PS50050">
    <property type="entry name" value="TNFR_NGFR_2"/>
    <property type="match status" value="3"/>
</dbReference>
<feature type="disulfide bond" evidence="6">
    <location>
        <begin position="183"/>
        <end position="201"/>
    </location>
</feature>
<dbReference type="GO" id="GO:0006915">
    <property type="term" value="P:apoptotic process"/>
    <property type="evidence" value="ECO:0007669"/>
    <property type="project" value="UniProtKB-KW"/>
</dbReference>
<feature type="disulfide bond" evidence="6">
    <location>
        <begin position="264"/>
        <end position="282"/>
    </location>
</feature>
<dbReference type="InterPro" id="IPR011029">
    <property type="entry name" value="DEATH-like_dom_sf"/>
</dbReference>
<dbReference type="PANTHER" id="PTHR46605:SF2">
    <property type="entry name" value="TNFR-CYS DOMAIN-CONTAINING PROTEIN"/>
    <property type="match status" value="1"/>
</dbReference>
<evidence type="ECO:0000256" key="9">
    <source>
        <dbReference type="SAM" id="SignalP"/>
    </source>
</evidence>
<evidence type="ECO:0000256" key="5">
    <source>
        <dbReference type="ARBA" id="ARBA00023180"/>
    </source>
</evidence>
<evidence type="ECO:0000256" key="8">
    <source>
        <dbReference type="SAM" id="Phobius"/>
    </source>
</evidence>
<dbReference type="GO" id="GO:0007266">
    <property type="term" value="P:Rho protein signal transduction"/>
    <property type="evidence" value="ECO:0007669"/>
    <property type="project" value="TreeGrafter"/>
</dbReference>
<protein>
    <submittedName>
        <fullName evidence="12">Uncharacterized protein</fullName>
    </submittedName>
</protein>
<dbReference type="InterPro" id="IPR009030">
    <property type="entry name" value="Growth_fac_rcpt_cys_sf"/>
</dbReference>
<name>A0A9D4SLQ2_DERFA</name>
<dbReference type="PROSITE" id="PS00652">
    <property type="entry name" value="TNFR_NGFR_1"/>
    <property type="match status" value="1"/>
</dbReference>
<evidence type="ECO:0000259" key="11">
    <source>
        <dbReference type="PROSITE" id="PS50050"/>
    </source>
</evidence>
<feature type="region of interest" description="Disordered" evidence="7">
    <location>
        <begin position="388"/>
        <end position="409"/>
    </location>
</feature>
<proteinExistence type="predicted"/>
<dbReference type="InterPro" id="IPR000488">
    <property type="entry name" value="Death_dom"/>
</dbReference>
<reference evidence="12" key="1">
    <citation type="submission" date="2020-06" db="EMBL/GenBank/DDBJ databases">
        <authorList>
            <person name="Ji K."/>
            <person name="Li J."/>
        </authorList>
    </citation>
    <scope>NUCLEOTIDE SEQUENCE</scope>
    <source>
        <strain evidence="12">JKM2019</strain>
        <tissue evidence="12">Whole body</tissue>
    </source>
</reference>
<dbReference type="PROSITE" id="PS50017">
    <property type="entry name" value="DEATH_DOMAIN"/>
    <property type="match status" value="1"/>
</dbReference>
<gene>
    <name evidence="12" type="ORF">HUG17_2076</name>
</gene>
<dbReference type="SUPFAM" id="SSF57586">
    <property type="entry name" value="TNF receptor-like"/>
    <property type="match status" value="1"/>
</dbReference>
<evidence type="ECO:0000259" key="10">
    <source>
        <dbReference type="PROSITE" id="PS50017"/>
    </source>
</evidence>
<keyword evidence="8" id="KW-1133">Transmembrane helix</keyword>
<dbReference type="SUPFAM" id="SSF57184">
    <property type="entry name" value="Growth factor receptor domain"/>
    <property type="match status" value="1"/>
</dbReference>
<dbReference type="Pfam" id="PF00020">
    <property type="entry name" value="TNFR_c6"/>
    <property type="match status" value="3"/>
</dbReference>
<sequence>MHHKHCISNIFLIFLTFFDSYRTFISADSQQQQQQQNVFGDNNEVITTINPLIIYSTTTTTTTKTTKDNPQRILPKWLIHLVNNNNSNNHLQQNQSLNISDLNIIAQINGQHQHQQQQQQQQQHSNSNRSKIFISHVILKNLSLSTIINQNQSSNNITVNDCIDGKTYWNQRTGHCHECLSKCPSGAIILRQCNRTNNMECVCTQGWYMSILDGTCKPCSECPSGYGVWRTCRWSRNTVCRQCQPGTFSGASVGTLGCIKCSKCGPNQEMISGCDGNRDTICIDRSALMDSYLNTIDDGQQPSETDDLAIYSNGNTIDGSSSSLSSSSSSSTTNFDRIRNHTNGVHLLPLYISMLVIIVFTFCIYALIQLKCNNSLMLRVDHQRVNDSSSIHTHHGHHTKLLPPPPPPPPPYNANNNILTSSIQTCPQHQYSYNIPAWLSSQTTDISPYQSPLPHYHHHNSVMPLFSALNQKESTQRKFHIHNNNNNRSTPLTTTNHYGQKTYNELLIGSNSPTSTTSTSNGSIQSVPLISDDVEHLTIEIRQALENMLGKDTEIWRLLARELGYDEKHIVQFESKATTITNGLKMIDTFKAIRLLLLDWSSQMTTSPDDHHHQQQQQQQSTETEIAGPPSLATLSNALIRIGRVDCARVVVRQNYHQQQRQRQQQQNHTSTSRQ</sequence>
<evidence type="ECO:0000256" key="2">
    <source>
        <dbReference type="ARBA" id="ARBA00022729"/>
    </source>
</evidence>
<feature type="disulfide bond" evidence="6">
    <location>
        <begin position="219"/>
        <end position="232"/>
    </location>
</feature>
<feature type="domain" description="TNFR-Cys" evidence="11">
    <location>
        <begin position="202"/>
        <end position="240"/>
    </location>
</feature>
<keyword evidence="8" id="KW-0472">Membrane</keyword>
<dbReference type="AlphaFoldDB" id="A0A9D4SLQ2"/>
<dbReference type="InterPro" id="IPR052302">
    <property type="entry name" value="Neurotrophin_rcpt-DD"/>
</dbReference>
<accession>A0A9D4SLQ2</accession>
<dbReference type="GO" id="GO:0005886">
    <property type="term" value="C:plasma membrane"/>
    <property type="evidence" value="ECO:0007669"/>
    <property type="project" value="TreeGrafter"/>
</dbReference>
<evidence type="ECO:0000256" key="6">
    <source>
        <dbReference type="PROSITE-ProRule" id="PRU00206"/>
    </source>
</evidence>
<dbReference type="Proteomes" id="UP000828236">
    <property type="component" value="Unassembled WGS sequence"/>
</dbReference>
<feature type="domain" description="Death" evidence="10">
    <location>
        <begin position="556"/>
        <end position="655"/>
    </location>
</feature>
<dbReference type="OrthoDB" id="6509928at2759"/>
<evidence type="ECO:0000256" key="4">
    <source>
        <dbReference type="ARBA" id="ARBA00023157"/>
    </source>
</evidence>
<dbReference type="EMBL" id="SDOV01000001">
    <property type="protein sequence ID" value="KAH7646538.1"/>
    <property type="molecule type" value="Genomic_DNA"/>
</dbReference>
<feature type="chain" id="PRO_5039658352" evidence="9">
    <location>
        <begin position="28"/>
        <end position="675"/>
    </location>
</feature>
<keyword evidence="3" id="KW-0677">Repeat</keyword>
<dbReference type="GO" id="GO:0005035">
    <property type="term" value="F:death receptor activity"/>
    <property type="evidence" value="ECO:0007669"/>
    <property type="project" value="TreeGrafter"/>
</dbReference>
<keyword evidence="4 6" id="KW-1015">Disulfide bond</keyword>
<feature type="disulfide bond" evidence="6">
    <location>
        <begin position="222"/>
        <end position="240"/>
    </location>
</feature>
<keyword evidence="5" id="KW-0325">Glycoprotein</keyword>
<feature type="repeat" description="TNFR-Cys" evidence="6">
    <location>
        <begin position="242"/>
        <end position="282"/>
    </location>
</feature>
<feature type="disulfide bond" evidence="6">
    <location>
        <begin position="261"/>
        <end position="274"/>
    </location>
</feature>
<dbReference type="GO" id="GO:0009986">
    <property type="term" value="C:cell surface"/>
    <property type="evidence" value="ECO:0007669"/>
    <property type="project" value="TreeGrafter"/>
</dbReference>
<keyword evidence="1" id="KW-0053">Apoptosis</keyword>
<dbReference type="GO" id="GO:0015026">
    <property type="term" value="F:coreceptor activity"/>
    <property type="evidence" value="ECO:0007669"/>
    <property type="project" value="TreeGrafter"/>
</dbReference>
<feature type="transmembrane region" description="Helical" evidence="8">
    <location>
        <begin position="348"/>
        <end position="368"/>
    </location>
</feature>
<keyword evidence="2 9" id="KW-0732">Signal</keyword>
<feature type="disulfide bond" evidence="6">
    <location>
        <begin position="243"/>
        <end position="258"/>
    </location>
</feature>
<evidence type="ECO:0000313" key="12">
    <source>
        <dbReference type="EMBL" id="KAH7646538.1"/>
    </source>
</evidence>
<evidence type="ECO:0000256" key="7">
    <source>
        <dbReference type="SAM" id="MobiDB-lite"/>
    </source>
</evidence>
<dbReference type="GO" id="GO:0048406">
    <property type="term" value="F:nerve growth factor binding"/>
    <property type="evidence" value="ECO:0007669"/>
    <property type="project" value="TreeGrafter"/>
</dbReference>
<feature type="region of interest" description="Disordered" evidence="7">
    <location>
        <begin position="605"/>
        <end position="630"/>
    </location>
</feature>
<evidence type="ECO:0000256" key="3">
    <source>
        <dbReference type="ARBA" id="ARBA00022737"/>
    </source>
</evidence>
<feature type="signal peptide" evidence="9">
    <location>
        <begin position="1"/>
        <end position="27"/>
    </location>
</feature>
<dbReference type="Gene3D" id="2.10.50.10">
    <property type="entry name" value="Tumor Necrosis Factor Receptor, subunit A, domain 2"/>
    <property type="match status" value="1"/>
</dbReference>
<dbReference type="SMART" id="SM00208">
    <property type="entry name" value="TNFR"/>
    <property type="match status" value="3"/>
</dbReference>
<comment type="caution">
    <text evidence="12">The sequence shown here is derived from an EMBL/GenBank/DDBJ whole genome shotgun (WGS) entry which is preliminary data.</text>
</comment>